<dbReference type="AlphaFoldDB" id="A0A423W7M3"/>
<feature type="region of interest" description="Disordered" evidence="1">
    <location>
        <begin position="489"/>
        <end position="522"/>
    </location>
</feature>
<sequence length="748" mass="84564">MSNYRHGWRRPAWRGGTPGRQLTEQEENVLNRPPFFDTQLLMERKPTSRELGYVLDGMEEQGPSPKKPFSDKYLRVHNKKYQPLALRPRRHKNRLMSYGAVYPQGKELPRANTMEEAGKTTCVFYPDQPNLLLKAPLALANPYHAEQREEEGLPDPNKGNLLFNLLASHPTLCEQILNEAGYLGIAALSQSCKLGMETVSGMMCLFDLATGDFANTEYTVTEHETLCLYNEAATDEVPHGYKVLQVSSGYLGYDPTTGHQRRPKYEKLAKGIVRLTRSFHLWGRSVEHLYLVKVPFMDVKVLGMWLKDMPNLKTLTVLRCEHIGLFDMVPLLDMVHTHRKSGSELKLDVAPFYELGPRNSNFEGDPFSFDENLRPSNDRKGTFGVSFGDPGVKIHAAAVEYLFYELLPKLEATDQMYLISLDSLLRNYFERLPLPEHATLRTIKAYESARKWFNKIEAHMTAQAAASGGDGETAQGNTSQNATANAQDITGDTQNATGDEAQNSNQLVKRPEFQDSSNLPKELQEEEAYERIRCYMMLAYAAFGDEDPHVQTAADSAMSSNAPLRLYNFGKWGEDVRCSSCRIRMPCMFFPTACLCDKDRLQVFCVRESDHLKQPKKRVIQQLGCGHVDEPAMSLEDTNIDFTKLDDLSDASRAHLNSDFDDLLDNPSSALHAFYNAARAMDVTDPRGLKGRLQNKQLPHPYSGHSLANVTMDDQMGFVNYRRGYTVEQFAVNKRGMHARNTACDSEF</sequence>
<evidence type="ECO:0000256" key="1">
    <source>
        <dbReference type="SAM" id="MobiDB-lite"/>
    </source>
</evidence>
<organism evidence="2 3">
    <name type="scientific">Cytospora chrysosperma</name>
    <name type="common">Cytospora canker fungus</name>
    <name type="synonym">Sphaeria chrysosperma</name>
    <dbReference type="NCBI Taxonomy" id="252740"/>
    <lineage>
        <taxon>Eukaryota</taxon>
        <taxon>Fungi</taxon>
        <taxon>Dikarya</taxon>
        <taxon>Ascomycota</taxon>
        <taxon>Pezizomycotina</taxon>
        <taxon>Sordariomycetes</taxon>
        <taxon>Sordariomycetidae</taxon>
        <taxon>Diaporthales</taxon>
        <taxon>Cytosporaceae</taxon>
        <taxon>Cytospora</taxon>
    </lineage>
</organism>
<gene>
    <name evidence="2" type="ORF">VSDG_03924</name>
</gene>
<evidence type="ECO:0000313" key="2">
    <source>
        <dbReference type="EMBL" id="ROV99316.1"/>
    </source>
</evidence>
<name>A0A423W7M3_CYTCH</name>
<evidence type="ECO:0000313" key="3">
    <source>
        <dbReference type="Proteomes" id="UP000284375"/>
    </source>
</evidence>
<feature type="region of interest" description="Disordered" evidence="1">
    <location>
        <begin position="1"/>
        <end position="34"/>
    </location>
</feature>
<dbReference type="Proteomes" id="UP000284375">
    <property type="component" value="Unassembled WGS sequence"/>
</dbReference>
<accession>A0A423W7M3</accession>
<keyword evidence="3" id="KW-1185">Reference proteome</keyword>
<dbReference type="EMBL" id="LJZO01000011">
    <property type="protein sequence ID" value="ROV99316.1"/>
    <property type="molecule type" value="Genomic_DNA"/>
</dbReference>
<feature type="compositionally biased region" description="Basic residues" evidence="1">
    <location>
        <begin position="1"/>
        <end position="12"/>
    </location>
</feature>
<proteinExistence type="predicted"/>
<feature type="compositionally biased region" description="Polar residues" evidence="1">
    <location>
        <begin position="489"/>
        <end position="507"/>
    </location>
</feature>
<reference evidence="2 3" key="1">
    <citation type="submission" date="2015-09" db="EMBL/GenBank/DDBJ databases">
        <title>Host preference determinants of Valsa canker pathogens revealed by comparative genomics.</title>
        <authorList>
            <person name="Yin Z."/>
            <person name="Huang L."/>
        </authorList>
    </citation>
    <scope>NUCLEOTIDE SEQUENCE [LARGE SCALE GENOMIC DNA]</scope>
    <source>
        <strain evidence="2 3">YSFL</strain>
    </source>
</reference>
<dbReference type="OrthoDB" id="5428138at2759"/>
<comment type="caution">
    <text evidence="2">The sequence shown here is derived from an EMBL/GenBank/DDBJ whole genome shotgun (WGS) entry which is preliminary data.</text>
</comment>
<protein>
    <submittedName>
        <fullName evidence="2">Uncharacterized protein</fullName>
    </submittedName>
</protein>